<feature type="domain" description="Acyl-CoA dehydrogenase/oxidase C-terminal" evidence="6">
    <location>
        <begin position="258"/>
        <end position="420"/>
    </location>
</feature>
<evidence type="ECO:0000313" key="10">
    <source>
        <dbReference type="EMBL" id="MDT0649809.1"/>
    </source>
</evidence>
<dbReference type="SUPFAM" id="SSF56645">
    <property type="entry name" value="Acyl-CoA dehydrogenase NM domain-like"/>
    <property type="match status" value="1"/>
</dbReference>
<evidence type="ECO:0000256" key="5">
    <source>
        <dbReference type="RuleBase" id="RU362125"/>
    </source>
</evidence>
<name>A0ABU3CTW8_9FLAO</name>
<sequence>MSNTTLNSKELLRGGQFLVKETSCEDVFTPEDFNDEQIMMRDSVKEFVEREIWPNKEEFEKKNYNLTEEIMRKAGELGFLGVAVPEEYDGLGMGFVSTMLVCDYISGATGSIATAFGAHTGIGTMPITLYGTEEQKKKYVPKLATGEWFGAYCLTEPGAGSDANSGKTKAVLSEDGKHYSISGQKMWISNAGFANVFIVFARIEDDKNITGFIVENDPKNGITFGEEETKLGIHSSSTRQVFFNDTKVPVENMLSERGNGFKIAMNALNIGRIKLAAASLDAQRRVTDLSVKYANDRVQFDTPIAKFGAIKSKLAEMATSAYAGEAASYRAAKNIEDRINLRLESGNSHAEAELKGVEEYAIECSILKVACSEDIQNCSDEGIQIYGGMGFSADTPMESAWRDARIARIYEGTNEINRMLAVGMLVKKAMKGHVDLLGPATAVADELTGIPSMDKPDYSELFAEEKEMVGKLKKVFLMTAGSAVQKFGPQLEEHQQLLMASADILIEIYLAESAILRAEKNAKRFGEDAQKEQIAMAKLYLYHAVDTVNQKAKEGIVSFAEGDEQRMMLMGLKRFTKYQNQPNVIELRNTIAEKLTSENKYCF</sequence>
<keyword evidence="3 5" id="KW-0285">Flavoprotein</keyword>
<dbReference type="InterPro" id="IPR049426">
    <property type="entry name" value="Acyl-CoA-dh-like_C"/>
</dbReference>
<dbReference type="Gene3D" id="1.10.540.10">
    <property type="entry name" value="Acyl-CoA dehydrogenase/oxidase, N-terminal domain"/>
    <property type="match status" value="1"/>
</dbReference>
<dbReference type="InterPro" id="IPR009075">
    <property type="entry name" value="AcylCo_DH/oxidase_C"/>
</dbReference>
<protein>
    <submittedName>
        <fullName evidence="10">Acyl-CoA dehydrogenase family protein</fullName>
    </submittedName>
</protein>
<keyword evidence="4 5" id="KW-0274">FAD</keyword>
<comment type="caution">
    <text evidence="10">The sequence shown here is derived from an EMBL/GenBank/DDBJ whole genome shotgun (WGS) entry which is preliminary data.</text>
</comment>
<accession>A0ABU3CTW8</accession>
<evidence type="ECO:0000256" key="4">
    <source>
        <dbReference type="ARBA" id="ARBA00022827"/>
    </source>
</evidence>
<keyword evidence="5" id="KW-0560">Oxidoreductase</keyword>
<evidence type="ECO:0000259" key="7">
    <source>
        <dbReference type="Pfam" id="PF02770"/>
    </source>
</evidence>
<dbReference type="InterPro" id="IPR037069">
    <property type="entry name" value="AcylCoA_DH/ox_N_sf"/>
</dbReference>
<keyword evidence="11" id="KW-1185">Reference proteome</keyword>
<evidence type="ECO:0000259" key="6">
    <source>
        <dbReference type="Pfam" id="PF00441"/>
    </source>
</evidence>
<dbReference type="Pfam" id="PF21263">
    <property type="entry name" value="Acyl-CoA-dh_C"/>
    <property type="match status" value="1"/>
</dbReference>
<dbReference type="Pfam" id="PF02771">
    <property type="entry name" value="Acyl-CoA_dh_N"/>
    <property type="match status" value="1"/>
</dbReference>
<evidence type="ECO:0000259" key="8">
    <source>
        <dbReference type="Pfam" id="PF02771"/>
    </source>
</evidence>
<feature type="domain" description="Acyl-CoA dehydrogenase-like C-terminal" evidence="9">
    <location>
        <begin position="471"/>
        <end position="574"/>
    </location>
</feature>
<dbReference type="Gene3D" id="1.20.140.10">
    <property type="entry name" value="Butyryl-CoA Dehydrogenase, subunit A, domain 3"/>
    <property type="match status" value="2"/>
</dbReference>
<proteinExistence type="inferred from homology"/>
<dbReference type="Gene3D" id="2.40.110.10">
    <property type="entry name" value="Butyryl-CoA Dehydrogenase, subunit A, domain 2"/>
    <property type="match status" value="1"/>
</dbReference>
<dbReference type="InterPro" id="IPR046373">
    <property type="entry name" value="Acyl-CoA_Oxase/DH_mid-dom_sf"/>
</dbReference>
<organism evidence="10 11">
    <name type="scientific">Autumnicola edwardsiae</name>
    <dbReference type="NCBI Taxonomy" id="3075594"/>
    <lineage>
        <taxon>Bacteria</taxon>
        <taxon>Pseudomonadati</taxon>
        <taxon>Bacteroidota</taxon>
        <taxon>Flavobacteriia</taxon>
        <taxon>Flavobacteriales</taxon>
        <taxon>Flavobacteriaceae</taxon>
        <taxon>Autumnicola</taxon>
    </lineage>
</organism>
<evidence type="ECO:0000256" key="3">
    <source>
        <dbReference type="ARBA" id="ARBA00022630"/>
    </source>
</evidence>
<dbReference type="Pfam" id="PF00441">
    <property type="entry name" value="Acyl-CoA_dh_1"/>
    <property type="match status" value="1"/>
</dbReference>
<dbReference type="RefSeq" id="WP_311483968.1">
    <property type="nucleotide sequence ID" value="NZ_JAVRHP010000024.1"/>
</dbReference>
<dbReference type="PANTHER" id="PTHR43884">
    <property type="entry name" value="ACYL-COA DEHYDROGENASE"/>
    <property type="match status" value="1"/>
</dbReference>
<dbReference type="InterPro" id="IPR006091">
    <property type="entry name" value="Acyl-CoA_Oxase/DH_mid-dom"/>
</dbReference>
<comment type="similarity">
    <text evidence="2 5">Belongs to the acyl-CoA dehydrogenase family.</text>
</comment>
<dbReference type="SUPFAM" id="SSF47203">
    <property type="entry name" value="Acyl-CoA dehydrogenase C-terminal domain-like"/>
    <property type="match status" value="1"/>
</dbReference>
<dbReference type="PROSITE" id="PS00072">
    <property type="entry name" value="ACYL_COA_DH_1"/>
    <property type="match status" value="1"/>
</dbReference>
<evidence type="ECO:0000313" key="11">
    <source>
        <dbReference type="Proteomes" id="UP001248819"/>
    </source>
</evidence>
<dbReference type="InterPro" id="IPR013786">
    <property type="entry name" value="AcylCoA_DH/ox_N"/>
</dbReference>
<evidence type="ECO:0000256" key="2">
    <source>
        <dbReference type="ARBA" id="ARBA00009347"/>
    </source>
</evidence>
<dbReference type="EMBL" id="JAVRHP010000024">
    <property type="protein sequence ID" value="MDT0649809.1"/>
    <property type="molecule type" value="Genomic_DNA"/>
</dbReference>
<gene>
    <name evidence="10" type="ORF">RM529_06620</name>
</gene>
<feature type="domain" description="Acyl-CoA dehydrogenase/oxidase N-terminal" evidence="8">
    <location>
        <begin position="34"/>
        <end position="147"/>
    </location>
</feature>
<dbReference type="PANTHER" id="PTHR43884:SF12">
    <property type="entry name" value="ISOVALERYL-COA DEHYDROGENASE, MITOCHONDRIAL-RELATED"/>
    <property type="match status" value="1"/>
</dbReference>
<evidence type="ECO:0000259" key="9">
    <source>
        <dbReference type="Pfam" id="PF21263"/>
    </source>
</evidence>
<dbReference type="InterPro" id="IPR036250">
    <property type="entry name" value="AcylCo_DH-like_C"/>
</dbReference>
<dbReference type="InterPro" id="IPR006089">
    <property type="entry name" value="Acyl-CoA_DH_CS"/>
</dbReference>
<dbReference type="Pfam" id="PF02770">
    <property type="entry name" value="Acyl-CoA_dh_M"/>
    <property type="match status" value="1"/>
</dbReference>
<feature type="domain" description="Acyl-CoA oxidase/dehydrogenase middle" evidence="7">
    <location>
        <begin position="151"/>
        <end position="245"/>
    </location>
</feature>
<evidence type="ECO:0000256" key="1">
    <source>
        <dbReference type="ARBA" id="ARBA00001974"/>
    </source>
</evidence>
<dbReference type="Proteomes" id="UP001248819">
    <property type="component" value="Unassembled WGS sequence"/>
</dbReference>
<comment type="cofactor">
    <cofactor evidence="1 5">
        <name>FAD</name>
        <dbReference type="ChEBI" id="CHEBI:57692"/>
    </cofactor>
</comment>
<dbReference type="InterPro" id="IPR009100">
    <property type="entry name" value="AcylCoA_DH/oxidase_NM_dom_sf"/>
</dbReference>
<reference evidence="10 11" key="1">
    <citation type="submission" date="2023-09" db="EMBL/GenBank/DDBJ databases">
        <authorList>
            <person name="Rey-Velasco X."/>
        </authorList>
    </citation>
    <scope>NUCLEOTIDE SEQUENCE [LARGE SCALE GENOMIC DNA]</scope>
    <source>
        <strain evidence="10 11">F297</strain>
    </source>
</reference>